<organism evidence="2">
    <name type="scientific">Medioppia subpectinata</name>
    <dbReference type="NCBI Taxonomy" id="1979941"/>
    <lineage>
        <taxon>Eukaryota</taxon>
        <taxon>Metazoa</taxon>
        <taxon>Ecdysozoa</taxon>
        <taxon>Arthropoda</taxon>
        <taxon>Chelicerata</taxon>
        <taxon>Arachnida</taxon>
        <taxon>Acari</taxon>
        <taxon>Acariformes</taxon>
        <taxon>Sarcoptiformes</taxon>
        <taxon>Oribatida</taxon>
        <taxon>Brachypylina</taxon>
        <taxon>Oppioidea</taxon>
        <taxon>Oppiidae</taxon>
        <taxon>Medioppia</taxon>
    </lineage>
</organism>
<name>A0A7R9KTV5_9ACAR</name>
<dbReference type="EMBL" id="OC861152">
    <property type="protein sequence ID" value="CAD7629206.1"/>
    <property type="molecule type" value="Genomic_DNA"/>
</dbReference>
<protein>
    <submittedName>
        <fullName evidence="2">Uncharacterized protein</fullName>
    </submittedName>
</protein>
<evidence type="ECO:0000256" key="1">
    <source>
        <dbReference type="SAM" id="MobiDB-lite"/>
    </source>
</evidence>
<feature type="compositionally biased region" description="Basic and acidic residues" evidence="1">
    <location>
        <begin position="68"/>
        <end position="92"/>
    </location>
</feature>
<accession>A0A7R9KTV5</accession>
<dbReference type="OrthoDB" id="10661376at2759"/>
<keyword evidence="3" id="KW-1185">Reference proteome</keyword>
<dbReference type="AlphaFoldDB" id="A0A7R9KTV5"/>
<reference evidence="2" key="1">
    <citation type="submission" date="2020-11" db="EMBL/GenBank/DDBJ databases">
        <authorList>
            <person name="Tran Van P."/>
        </authorList>
    </citation>
    <scope>NUCLEOTIDE SEQUENCE</scope>
</reference>
<dbReference type="EMBL" id="CAJPIZ010006577">
    <property type="protein sequence ID" value="CAG2109636.1"/>
    <property type="molecule type" value="Genomic_DNA"/>
</dbReference>
<feature type="region of interest" description="Disordered" evidence="1">
    <location>
        <begin position="52"/>
        <end position="92"/>
    </location>
</feature>
<dbReference type="Proteomes" id="UP000759131">
    <property type="component" value="Unassembled WGS sequence"/>
</dbReference>
<feature type="compositionally biased region" description="Polar residues" evidence="1">
    <location>
        <begin position="127"/>
        <end position="149"/>
    </location>
</feature>
<proteinExistence type="predicted"/>
<sequence length="302" mass="35471">MEKMRPKIRNRFINDLVNNRLKRQNNYYVKDSEIRVKKTITAVNRVTHRVSRVSDHWSRPQPHRPRHGSPDYYDRHYGRHHTADDRSVDRHSSGLQYLRRMTIEEKMVGLNGSERRHYVDSYRPTHPMSTPSLPMTNRSQTPQTAPNRSQSNLFGDIFDTKSFVNPFDTQSVSCGESGIEFNECDPQMNESIDPLNDGLDTNSMNLNEIPIEHQLMDQFCVQYKEVFDNVMESYSIEGKEWAQRIDPLRGDLVNNLCQQFKHFIVTNGSPLNRNWILNAIDLRLETNEHCDQNIQFNTQFIN</sequence>
<evidence type="ECO:0000313" key="3">
    <source>
        <dbReference type="Proteomes" id="UP000759131"/>
    </source>
</evidence>
<gene>
    <name evidence="2" type="ORF">OSB1V03_LOCUS9623</name>
</gene>
<evidence type="ECO:0000313" key="2">
    <source>
        <dbReference type="EMBL" id="CAD7629206.1"/>
    </source>
</evidence>
<feature type="region of interest" description="Disordered" evidence="1">
    <location>
        <begin position="120"/>
        <end position="149"/>
    </location>
</feature>